<dbReference type="EMBL" id="JAOYFB010000004">
    <property type="protein sequence ID" value="KAK4014172.1"/>
    <property type="molecule type" value="Genomic_DNA"/>
</dbReference>
<dbReference type="InterPro" id="IPR000467">
    <property type="entry name" value="G_patch_dom"/>
</dbReference>
<evidence type="ECO:0000256" key="1">
    <source>
        <dbReference type="SAM" id="MobiDB-lite"/>
    </source>
</evidence>
<dbReference type="Pfam" id="PF01585">
    <property type="entry name" value="G-patch"/>
    <property type="match status" value="1"/>
</dbReference>
<proteinExistence type="predicted"/>
<comment type="caution">
    <text evidence="3">The sequence shown here is derived from an EMBL/GenBank/DDBJ whole genome shotgun (WGS) entry which is preliminary data.</text>
</comment>
<feature type="region of interest" description="Disordered" evidence="1">
    <location>
        <begin position="436"/>
        <end position="458"/>
    </location>
</feature>
<name>A0ABQ9ZML6_9CRUS</name>
<evidence type="ECO:0000313" key="3">
    <source>
        <dbReference type="EMBL" id="KAK4014172.1"/>
    </source>
</evidence>
<dbReference type="SMART" id="SM00443">
    <property type="entry name" value="G_patch"/>
    <property type="match status" value="1"/>
</dbReference>
<organism evidence="3 4">
    <name type="scientific">Daphnia magna</name>
    <dbReference type="NCBI Taxonomy" id="35525"/>
    <lineage>
        <taxon>Eukaryota</taxon>
        <taxon>Metazoa</taxon>
        <taxon>Ecdysozoa</taxon>
        <taxon>Arthropoda</taxon>
        <taxon>Crustacea</taxon>
        <taxon>Branchiopoda</taxon>
        <taxon>Diplostraca</taxon>
        <taxon>Cladocera</taxon>
        <taxon>Anomopoda</taxon>
        <taxon>Daphniidae</taxon>
        <taxon>Daphnia</taxon>
    </lineage>
</organism>
<dbReference type="PROSITE" id="PS50174">
    <property type="entry name" value="G_PATCH"/>
    <property type="match status" value="1"/>
</dbReference>
<dbReference type="PANTHER" id="PTHR23149">
    <property type="entry name" value="G PATCH DOMAIN CONTAINING PROTEIN"/>
    <property type="match status" value="1"/>
</dbReference>
<feature type="compositionally biased region" description="Basic and acidic residues" evidence="1">
    <location>
        <begin position="627"/>
        <end position="650"/>
    </location>
</feature>
<reference evidence="3 4" key="1">
    <citation type="journal article" date="2023" name="Nucleic Acids Res.">
        <title>The hologenome of Daphnia magna reveals possible DNA methylation and microbiome-mediated evolution of the host genome.</title>
        <authorList>
            <person name="Chaturvedi A."/>
            <person name="Li X."/>
            <person name="Dhandapani V."/>
            <person name="Marshall H."/>
            <person name="Kissane S."/>
            <person name="Cuenca-Cambronero M."/>
            <person name="Asole G."/>
            <person name="Calvet F."/>
            <person name="Ruiz-Romero M."/>
            <person name="Marangio P."/>
            <person name="Guigo R."/>
            <person name="Rago D."/>
            <person name="Mirbahai L."/>
            <person name="Eastwood N."/>
            <person name="Colbourne J.K."/>
            <person name="Zhou J."/>
            <person name="Mallon E."/>
            <person name="Orsini L."/>
        </authorList>
    </citation>
    <scope>NUCLEOTIDE SEQUENCE [LARGE SCALE GENOMIC DNA]</scope>
    <source>
        <strain evidence="3">LRV0_1</strain>
    </source>
</reference>
<feature type="domain" description="G-patch" evidence="2">
    <location>
        <begin position="151"/>
        <end position="197"/>
    </location>
</feature>
<feature type="compositionally biased region" description="Basic and acidic residues" evidence="1">
    <location>
        <begin position="326"/>
        <end position="339"/>
    </location>
</feature>
<feature type="compositionally biased region" description="Basic and acidic residues" evidence="1">
    <location>
        <begin position="502"/>
        <end position="517"/>
    </location>
</feature>
<sequence length="833" mass="93812">MIQEIGPKDTFTTDRKHTSIRPVDALSFMNSIELLPFFDLIRHQLLSDETSNSTILGARIPKSSFPANSAAVVTRRLAEIKTFTFGPSARSCGRLCSAPQTACVYLRSHVDFLTWTEASVNFRSLIQPKSEPKRKKKWSLNPRGKLWCNDDSKIGQKLLEKMGWAKGKGLGRDEQGDLEPIRLKYKNDSEGVGFEVKNDQWIAHREEFNNILEALNGSNTPLDETDITATQSLESRSKNSKSRVHYHKFTRGKDLSRYSAADMACILGKRTNSEADQETKDVRIKEEPTKESVNGSVEHLHGVTTIQRGCIQEYFESKMAAVKEKQRKSVDCKQEDSGHEGSNNSDDGGKDEKRVRINEDLNVVKEFRSKEKISKTEKFNQKDDAVVNETIEDISPKKKKKGSKTKVEEESAGVPSKPLPVTEEIVDNFEIKKKKKKKFEKEIPEPALDAEPVKTKKSKVEEIADSTVEIIVNGEGVHTQEESKKKKKKAKKQEEEAVECEQMIHKGVEDHTQEEPKKKKKKSKKPEEAIETSNFEVIEPVQKKSKKNKTVEVSVEQVQNEEDVQPPIKKKKKKNKEGEQEAPEKYTKLDDSSVESVQAMQITASENQQNGLEQDVEQETKKKKKSKQTEEEVPETFHKMENSLEKTETKRNKKGKNKPSDKIEVELIKKNKKIKGTAVEAPEVQDKTSEDAQVNPPKEKKAKKRKACDMTDEVAINGKEGVGCVQLADEELQERKTVNKKVGSEDQLARQAEAKPDGRGKEVDQPGTKNISAILIEAGAAADRRKLESIQLSDGSRISQKLNRRLMRAKFDKFVGSNLLTIVGYGSDGASLT</sequence>
<feature type="region of interest" description="Disordered" evidence="1">
    <location>
        <begin position="736"/>
        <end position="769"/>
    </location>
</feature>
<dbReference type="InterPro" id="IPR050656">
    <property type="entry name" value="PINX1"/>
</dbReference>
<feature type="region of interest" description="Disordered" evidence="1">
    <location>
        <begin position="272"/>
        <end position="294"/>
    </location>
</feature>
<feature type="compositionally biased region" description="Polar residues" evidence="1">
    <location>
        <begin position="594"/>
        <end position="612"/>
    </location>
</feature>
<feature type="compositionally biased region" description="Basic and acidic residues" evidence="1">
    <location>
        <begin position="576"/>
        <end position="591"/>
    </location>
</feature>
<keyword evidence="4" id="KW-1185">Reference proteome</keyword>
<feature type="compositionally biased region" description="Basic and acidic residues" evidence="1">
    <location>
        <begin position="347"/>
        <end position="357"/>
    </location>
</feature>
<gene>
    <name evidence="3" type="ORF">OUZ56_026706</name>
</gene>
<protein>
    <recommendedName>
        <fullName evidence="2">G-patch domain-containing protein</fullName>
    </recommendedName>
</protein>
<feature type="region of interest" description="Disordered" evidence="1">
    <location>
        <begin position="374"/>
        <end position="419"/>
    </location>
</feature>
<feature type="compositionally biased region" description="Basic and acidic residues" evidence="1">
    <location>
        <begin position="658"/>
        <end position="669"/>
    </location>
</feature>
<feature type="region of interest" description="Disordered" evidence="1">
    <location>
        <begin position="326"/>
        <end position="357"/>
    </location>
</feature>
<accession>A0ABQ9ZML6</accession>
<dbReference type="PANTHER" id="PTHR23149:SF27">
    <property type="entry name" value="PIN2_TERF1-INTERACTING TELOMERASE INHIBITOR 1"/>
    <property type="match status" value="1"/>
</dbReference>
<feature type="region of interest" description="Disordered" evidence="1">
    <location>
        <begin position="473"/>
        <end position="709"/>
    </location>
</feature>
<feature type="compositionally biased region" description="Basic and acidic residues" evidence="1">
    <location>
        <begin position="272"/>
        <end position="290"/>
    </location>
</feature>
<feature type="compositionally biased region" description="Basic and acidic residues" evidence="1">
    <location>
        <begin position="736"/>
        <end position="764"/>
    </location>
</feature>
<dbReference type="Proteomes" id="UP001234178">
    <property type="component" value="Unassembled WGS sequence"/>
</dbReference>
<evidence type="ECO:0000313" key="4">
    <source>
        <dbReference type="Proteomes" id="UP001234178"/>
    </source>
</evidence>
<feature type="compositionally biased region" description="Basic and acidic residues" evidence="1">
    <location>
        <begin position="374"/>
        <end position="385"/>
    </location>
</feature>
<evidence type="ECO:0000259" key="2">
    <source>
        <dbReference type="PROSITE" id="PS50174"/>
    </source>
</evidence>